<keyword evidence="2" id="KW-1003">Cell membrane</keyword>
<name>A0A9X2A8W2_9FLAO</name>
<feature type="transmembrane region" description="Helical" evidence="6">
    <location>
        <begin position="54"/>
        <end position="71"/>
    </location>
</feature>
<feature type="transmembrane region" description="Helical" evidence="6">
    <location>
        <begin position="400"/>
        <end position="423"/>
    </location>
</feature>
<sequence>MKAFLMQIFTGFKINNPMEWGRLIAITGSTQALIQIIGFASGILLVRFLPTNEYALYTLATAIYSNMVILADSGIKTSVLAQGGKVWQNREKLGKVIATGFQLRRIFAIGSIIISGPIMLYLLHHHGASWWMAIAITFAIIPAFYATLSGTLYEIVPKLHQSIPKLQRIQVIASTIRAGIILVLLYFFPYTFLALLAYGISQVWANRKLNKLANEFIEVTKRASSAVRSEILKMVKRLMPESVYLCISGQITVWLISIFGSTAAVAQVGALGRLAMVLSFFGVMFGALISPRFSRLVKNKELIFKRFVQIQVGLVILGFLVVGVTWVFASEMLWVLGEAYANLEFEIILLMIGNFIGLFAVSNFYLCTSRGWVINPLISIPVSVVAIVLGAILFDVSSLMGIFVFNIFINMVMMIMHVSYGFLKIHNIDKTPDLKSL</sequence>
<feature type="transmembrane region" description="Helical" evidence="6">
    <location>
        <begin position="176"/>
        <end position="200"/>
    </location>
</feature>
<feature type="transmembrane region" description="Helical" evidence="6">
    <location>
        <begin position="243"/>
        <end position="264"/>
    </location>
</feature>
<feature type="transmembrane region" description="Helical" evidence="6">
    <location>
        <begin position="270"/>
        <end position="289"/>
    </location>
</feature>
<keyword evidence="3 6" id="KW-0812">Transmembrane</keyword>
<dbReference type="InterPro" id="IPR050833">
    <property type="entry name" value="Poly_Biosynth_Transport"/>
</dbReference>
<proteinExistence type="predicted"/>
<keyword evidence="8" id="KW-1185">Reference proteome</keyword>
<dbReference type="Proteomes" id="UP001139226">
    <property type="component" value="Unassembled WGS sequence"/>
</dbReference>
<evidence type="ECO:0000256" key="6">
    <source>
        <dbReference type="SAM" id="Phobius"/>
    </source>
</evidence>
<evidence type="ECO:0000256" key="2">
    <source>
        <dbReference type="ARBA" id="ARBA00022475"/>
    </source>
</evidence>
<evidence type="ECO:0000313" key="7">
    <source>
        <dbReference type="EMBL" id="MCH4822760.1"/>
    </source>
</evidence>
<keyword evidence="5 6" id="KW-0472">Membrane</keyword>
<evidence type="ECO:0000256" key="1">
    <source>
        <dbReference type="ARBA" id="ARBA00004651"/>
    </source>
</evidence>
<feature type="transmembrane region" description="Helical" evidence="6">
    <location>
        <begin position="373"/>
        <end position="394"/>
    </location>
</feature>
<dbReference type="AlphaFoldDB" id="A0A9X2A8W2"/>
<reference evidence="7" key="1">
    <citation type="submission" date="2022-03" db="EMBL/GenBank/DDBJ databases">
        <title>Gramella crocea sp. nov., isolated from activated sludge of a seafood processing plant.</title>
        <authorList>
            <person name="Zhang X."/>
        </authorList>
    </citation>
    <scope>NUCLEOTIDE SEQUENCE</scope>
    <source>
        <strain evidence="7">YJ019</strain>
    </source>
</reference>
<feature type="transmembrane region" description="Helical" evidence="6">
    <location>
        <begin position="20"/>
        <end position="47"/>
    </location>
</feature>
<evidence type="ECO:0000256" key="5">
    <source>
        <dbReference type="ARBA" id="ARBA00023136"/>
    </source>
</evidence>
<gene>
    <name evidence="7" type="ORF">ML462_06210</name>
</gene>
<dbReference type="PANTHER" id="PTHR30250:SF11">
    <property type="entry name" value="O-ANTIGEN TRANSPORTER-RELATED"/>
    <property type="match status" value="1"/>
</dbReference>
<organism evidence="7 8">
    <name type="scientific">Christiangramia lutea</name>
    <dbReference type="NCBI Taxonomy" id="1607951"/>
    <lineage>
        <taxon>Bacteria</taxon>
        <taxon>Pseudomonadati</taxon>
        <taxon>Bacteroidota</taxon>
        <taxon>Flavobacteriia</taxon>
        <taxon>Flavobacteriales</taxon>
        <taxon>Flavobacteriaceae</taxon>
        <taxon>Christiangramia</taxon>
    </lineage>
</organism>
<dbReference type="PANTHER" id="PTHR30250">
    <property type="entry name" value="PST FAMILY PREDICTED COLANIC ACID TRANSPORTER"/>
    <property type="match status" value="1"/>
</dbReference>
<feature type="transmembrane region" description="Helical" evidence="6">
    <location>
        <begin position="347"/>
        <end position="366"/>
    </location>
</feature>
<accession>A0A9X2A8W2</accession>
<evidence type="ECO:0000256" key="4">
    <source>
        <dbReference type="ARBA" id="ARBA00022989"/>
    </source>
</evidence>
<feature type="transmembrane region" description="Helical" evidence="6">
    <location>
        <begin position="310"/>
        <end position="335"/>
    </location>
</feature>
<feature type="transmembrane region" description="Helical" evidence="6">
    <location>
        <begin position="106"/>
        <end position="123"/>
    </location>
</feature>
<dbReference type="GO" id="GO:0005886">
    <property type="term" value="C:plasma membrane"/>
    <property type="evidence" value="ECO:0007669"/>
    <property type="project" value="UniProtKB-SubCell"/>
</dbReference>
<feature type="transmembrane region" description="Helical" evidence="6">
    <location>
        <begin position="130"/>
        <end position="156"/>
    </location>
</feature>
<comment type="subcellular location">
    <subcellularLocation>
        <location evidence="1">Cell membrane</location>
        <topology evidence="1">Multi-pass membrane protein</topology>
    </subcellularLocation>
</comment>
<protein>
    <submittedName>
        <fullName evidence="7">Polysaccharide biosynthesis protein</fullName>
    </submittedName>
</protein>
<dbReference type="RefSeq" id="WP_240712881.1">
    <property type="nucleotide sequence ID" value="NZ_JAKVTV010000001.1"/>
</dbReference>
<comment type="caution">
    <text evidence="7">The sequence shown here is derived from an EMBL/GenBank/DDBJ whole genome shotgun (WGS) entry which is preliminary data.</text>
</comment>
<dbReference type="EMBL" id="JAKVTV010000001">
    <property type="protein sequence ID" value="MCH4822760.1"/>
    <property type="molecule type" value="Genomic_DNA"/>
</dbReference>
<evidence type="ECO:0000256" key="3">
    <source>
        <dbReference type="ARBA" id="ARBA00022692"/>
    </source>
</evidence>
<keyword evidence="4 6" id="KW-1133">Transmembrane helix</keyword>
<evidence type="ECO:0000313" key="8">
    <source>
        <dbReference type="Proteomes" id="UP001139226"/>
    </source>
</evidence>